<protein>
    <submittedName>
        <fullName evidence="3">BatD family protein</fullName>
    </submittedName>
</protein>
<dbReference type="Pfam" id="PF13584">
    <property type="entry name" value="BatD"/>
    <property type="match status" value="3"/>
</dbReference>
<sequence length="544" mass="60518">MVKTIKQCVFIVSLFATFMANALTSVTASIDKNPAVVNESIVLTIVADDSVSADAFDPSVLQQDFVVGGTSVSSQTNMVNFDMTRTTQWTTLLIPRKKGKVVIPALSIDGVNTQPIALVVLAESEKGSSQQKDLYITSDVSEQDVYVQQQFTLKVRLHLAVNLKRGVLTEPKMTGAEIKQIGQDKEDTQIIDGKRYRIIERIYSVKPQTSGKFVLHSSTFEGEIIISNKRSLFSGMDRGKPVSIRGKEIDIMVKPVPDNYSGEWLPSEIINIEDEWPIEGTEFELGEPITRKVTITAAALSAEQLPELNFEVPDGLKIYPDQAESQSGVQNGLLISQKVQEFAIVPTKPGTYTLPDLIVPWWNTKLNKLEQTVIPGRTVTINGVQAATPAFSQPMQPEVQIVTEHNTTLQWLFLAGWLLTALAWLYVSKLKGNLRFNKATFTSEDKQSYLKLMAACTQNNGEQVIALLPLWAKDLYPNEHFANLEQVSKKLNSVDFNEALAELQRNYYSANTGNWQGSKLLKIISRLQTKTIQAQQIEIAINPQ</sequence>
<evidence type="ECO:0000259" key="2">
    <source>
        <dbReference type="Pfam" id="PF25607"/>
    </source>
</evidence>
<feature type="chain" id="PRO_5045269459" evidence="1">
    <location>
        <begin position="23"/>
        <end position="544"/>
    </location>
</feature>
<dbReference type="InterPro" id="IPR057699">
    <property type="entry name" value="DUF7939"/>
</dbReference>
<dbReference type="PANTHER" id="PTHR40940:SF1">
    <property type="entry name" value="PROTEIN BATD"/>
    <property type="match status" value="1"/>
</dbReference>
<reference evidence="4" key="1">
    <citation type="submission" date="2023-09" db="EMBL/GenBank/DDBJ databases">
        <authorList>
            <person name="Li S."/>
            <person name="Li X."/>
            <person name="Zhang C."/>
            <person name="Zhao Z."/>
        </authorList>
    </citation>
    <scope>NUCLEOTIDE SEQUENCE [LARGE SCALE GENOMIC DNA]</scope>
    <source>
        <strain evidence="4">SQ345</strain>
    </source>
</reference>
<feature type="signal peptide" evidence="1">
    <location>
        <begin position="1"/>
        <end position="22"/>
    </location>
</feature>
<dbReference type="PANTHER" id="PTHR40940">
    <property type="entry name" value="PROTEIN BATD-RELATED"/>
    <property type="match status" value="1"/>
</dbReference>
<feature type="domain" description="DUF7939" evidence="2">
    <location>
        <begin position="446"/>
        <end position="530"/>
    </location>
</feature>
<evidence type="ECO:0000313" key="3">
    <source>
        <dbReference type="EMBL" id="WNC69565.1"/>
    </source>
</evidence>
<name>A0ABY9TLL3_9GAMM</name>
<dbReference type="RefSeq" id="WP_348388707.1">
    <property type="nucleotide sequence ID" value="NZ_CP134146.1"/>
</dbReference>
<keyword evidence="4" id="KW-1185">Reference proteome</keyword>
<dbReference type="InterPro" id="IPR025738">
    <property type="entry name" value="BatD"/>
</dbReference>
<dbReference type="Proteomes" id="UP001248581">
    <property type="component" value="Chromosome"/>
</dbReference>
<keyword evidence="1" id="KW-0732">Signal</keyword>
<evidence type="ECO:0000256" key="1">
    <source>
        <dbReference type="SAM" id="SignalP"/>
    </source>
</evidence>
<organism evidence="3 4">
    <name type="scientific">Thalassotalea nanhaiensis</name>
    <dbReference type="NCBI Taxonomy" id="3065648"/>
    <lineage>
        <taxon>Bacteria</taxon>
        <taxon>Pseudomonadati</taxon>
        <taxon>Pseudomonadota</taxon>
        <taxon>Gammaproteobacteria</taxon>
        <taxon>Alteromonadales</taxon>
        <taxon>Colwelliaceae</taxon>
        <taxon>Thalassotalea</taxon>
    </lineage>
</organism>
<dbReference type="Pfam" id="PF25607">
    <property type="entry name" value="DUF7939"/>
    <property type="match status" value="1"/>
</dbReference>
<gene>
    <name evidence="3" type="ORF">RI845_05300</name>
</gene>
<proteinExistence type="predicted"/>
<accession>A0ABY9TLL3</accession>
<dbReference type="EMBL" id="CP134146">
    <property type="protein sequence ID" value="WNC69565.1"/>
    <property type="molecule type" value="Genomic_DNA"/>
</dbReference>
<evidence type="ECO:0000313" key="4">
    <source>
        <dbReference type="Proteomes" id="UP001248581"/>
    </source>
</evidence>